<evidence type="ECO:0000313" key="4">
    <source>
        <dbReference type="EMBL" id="QUD86225.1"/>
    </source>
</evidence>
<dbReference type="InterPro" id="IPR000160">
    <property type="entry name" value="GGDEF_dom"/>
</dbReference>
<feature type="domain" description="GGDEF" evidence="3">
    <location>
        <begin position="167"/>
        <end position="300"/>
    </location>
</feature>
<dbReference type="InterPro" id="IPR035919">
    <property type="entry name" value="EAL_sf"/>
</dbReference>
<dbReference type="InterPro" id="IPR052155">
    <property type="entry name" value="Biofilm_reg_signaling"/>
</dbReference>
<dbReference type="SUPFAM" id="SSF141868">
    <property type="entry name" value="EAL domain-like"/>
    <property type="match status" value="1"/>
</dbReference>
<dbReference type="PANTHER" id="PTHR44757">
    <property type="entry name" value="DIGUANYLATE CYCLASE DGCP"/>
    <property type="match status" value="1"/>
</dbReference>
<dbReference type="Pfam" id="PF00563">
    <property type="entry name" value="EAL"/>
    <property type="match status" value="1"/>
</dbReference>
<dbReference type="PROSITE" id="PS50883">
    <property type="entry name" value="EAL"/>
    <property type="match status" value="1"/>
</dbReference>
<name>A0A975FVN0_9CAUL</name>
<keyword evidence="5" id="KW-1185">Reference proteome</keyword>
<dbReference type="InterPro" id="IPR029787">
    <property type="entry name" value="Nucleotide_cyclase"/>
</dbReference>
<evidence type="ECO:0000259" key="2">
    <source>
        <dbReference type="PROSITE" id="PS50883"/>
    </source>
</evidence>
<dbReference type="PANTHER" id="PTHR44757:SF2">
    <property type="entry name" value="BIOFILM ARCHITECTURE MAINTENANCE PROTEIN MBAA"/>
    <property type="match status" value="1"/>
</dbReference>
<dbReference type="InterPro" id="IPR000014">
    <property type="entry name" value="PAS"/>
</dbReference>
<dbReference type="CDD" id="cd01948">
    <property type="entry name" value="EAL"/>
    <property type="match status" value="1"/>
</dbReference>
<dbReference type="SMART" id="SM00267">
    <property type="entry name" value="GGDEF"/>
    <property type="match status" value="1"/>
</dbReference>
<dbReference type="RefSeq" id="WP_211936277.1">
    <property type="nucleotide sequence ID" value="NZ_CP073078.1"/>
</dbReference>
<evidence type="ECO:0000259" key="3">
    <source>
        <dbReference type="PROSITE" id="PS50887"/>
    </source>
</evidence>
<dbReference type="Proteomes" id="UP000676409">
    <property type="component" value="Chromosome"/>
</dbReference>
<dbReference type="CDD" id="cd01949">
    <property type="entry name" value="GGDEF"/>
    <property type="match status" value="1"/>
</dbReference>
<dbReference type="Gene3D" id="3.30.70.270">
    <property type="match status" value="1"/>
</dbReference>
<dbReference type="AlphaFoldDB" id="A0A975FVN0"/>
<feature type="domain" description="PAS" evidence="1">
    <location>
        <begin position="11"/>
        <end position="82"/>
    </location>
</feature>
<dbReference type="Pfam" id="PF00990">
    <property type="entry name" value="GGDEF"/>
    <property type="match status" value="1"/>
</dbReference>
<dbReference type="SUPFAM" id="SSF55785">
    <property type="entry name" value="PYP-like sensor domain (PAS domain)"/>
    <property type="match status" value="1"/>
</dbReference>
<dbReference type="SMART" id="SM00052">
    <property type="entry name" value="EAL"/>
    <property type="match status" value="1"/>
</dbReference>
<accession>A0A975FVN0</accession>
<organism evidence="4 5">
    <name type="scientific">Phenylobacterium montanum</name>
    <dbReference type="NCBI Taxonomy" id="2823693"/>
    <lineage>
        <taxon>Bacteria</taxon>
        <taxon>Pseudomonadati</taxon>
        <taxon>Pseudomonadota</taxon>
        <taxon>Alphaproteobacteria</taxon>
        <taxon>Caulobacterales</taxon>
        <taxon>Caulobacteraceae</taxon>
        <taxon>Phenylobacterium</taxon>
    </lineage>
</organism>
<feature type="domain" description="EAL" evidence="2">
    <location>
        <begin position="309"/>
        <end position="561"/>
    </location>
</feature>
<dbReference type="FunFam" id="3.30.70.270:FF:000001">
    <property type="entry name" value="Diguanylate cyclase domain protein"/>
    <property type="match status" value="1"/>
</dbReference>
<evidence type="ECO:0000259" key="1">
    <source>
        <dbReference type="PROSITE" id="PS50112"/>
    </source>
</evidence>
<reference evidence="4" key="1">
    <citation type="submission" date="2021-04" db="EMBL/GenBank/DDBJ databases">
        <title>The complete genome sequence of Caulobacter sp. S6.</title>
        <authorList>
            <person name="Tang Y."/>
            <person name="Ouyang W."/>
            <person name="Liu Q."/>
            <person name="Huang B."/>
            <person name="Guo Z."/>
            <person name="Lei P."/>
        </authorList>
    </citation>
    <scope>NUCLEOTIDE SEQUENCE</scope>
    <source>
        <strain evidence="4">S6</strain>
    </source>
</reference>
<evidence type="ECO:0000313" key="5">
    <source>
        <dbReference type="Proteomes" id="UP000676409"/>
    </source>
</evidence>
<protein>
    <submittedName>
        <fullName evidence="4">EAL domain-containing protein</fullName>
    </submittedName>
</protein>
<dbReference type="KEGG" id="caul:KCG34_14065"/>
<dbReference type="InterPro" id="IPR043128">
    <property type="entry name" value="Rev_trsase/Diguanyl_cyclase"/>
</dbReference>
<dbReference type="PROSITE" id="PS50887">
    <property type="entry name" value="GGDEF"/>
    <property type="match status" value="1"/>
</dbReference>
<dbReference type="PROSITE" id="PS50112">
    <property type="entry name" value="PAS"/>
    <property type="match status" value="1"/>
</dbReference>
<dbReference type="InterPro" id="IPR001633">
    <property type="entry name" value="EAL_dom"/>
</dbReference>
<sequence>MPQKRYAAPTQPELFATALRIAGLGAWELDLVSQAMRWSPETYRIFGVDPEAAPARELMRGLFGPEAREDVLRGIERLVQEGTPLDREFEFPSETGPRWIRCQAEAAIEGDRIARITGTLQDVTNQRRHTAQMEDLAFRDPLTGLPNRALFQERFAAAVDRARRLGEKVGLIMLDLDHFKDVNDTLGHDAGDALLLSVADRLVSTFRRTDTVARLGGDEFAVILPGVRGPEDMERPTRLLMELLRNPMQHGGASLTISVSVGAALYPQDDEDAGQLLKNADIAMYKAKDTGRNKIVSFRPEMRSEVEKRIRLLREVRAGIQGDEFTLYYQPLVDIAEPRRVTGLEGLMRWRHPTRGLLLPGAFLAAFEDPECSLALGEVALDSAMKQMREWIDQDVPFGRVAVNLSASQFRTGGIAELIMKKLEHWRVPANRLTVEVTENVYMGWGSESVSDTVRALHQLGVMIALDDFGTGYASLANLKQFPIDRLKIDRSFVQSRDDEPIVKAVLSLGSSLGMKVVAEGVETNDQLQRLEFLGCDQAQGYYFARPMPAQDVAGFLAGFALQAPSSTAAA</sequence>
<dbReference type="Gene3D" id="3.30.450.20">
    <property type="entry name" value="PAS domain"/>
    <property type="match status" value="1"/>
</dbReference>
<dbReference type="GO" id="GO:0003824">
    <property type="term" value="F:catalytic activity"/>
    <property type="evidence" value="ECO:0007669"/>
    <property type="project" value="UniProtKB-ARBA"/>
</dbReference>
<gene>
    <name evidence="4" type="ORF">KCG34_14065</name>
</gene>
<dbReference type="NCBIfam" id="TIGR00254">
    <property type="entry name" value="GGDEF"/>
    <property type="match status" value="1"/>
</dbReference>
<dbReference type="InterPro" id="IPR035965">
    <property type="entry name" value="PAS-like_dom_sf"/>
</dbReference>
<dbReference type="EMBL" id="CP073078">
    <property type="protein sequence ID" value="QUD86225.1"/>
    <property type="molecule type" value="Genomic_DNA"/>
</dbReference>
<dbReference type="Gene3D" id="3.20.20.450">
    <property type="entry name" value="EAL domain"/>
    <property type="match status" value="1"/>
</dbReference>
<dbReference type="SUPFAM" id="SSF55073">
    <property type="entry name" value="Nucleotide cyclase"/>
    <property type="match status" value="1"/>
</dbReference>
<proteinExistence type="predicted"/>